<organism evidence="2 3">
    <name type="scientific">Salmonirosea aquatica</name>
    <dbReference type="NCBI Taxonomy" id="2654236"/>
    <lineage>
        <taxon>Bacteria</taxon>
        <taxon>Pseudomonadati</taxon>
        <taxon>Bacteroidota</taxon>
        <taxon>Cytophagia</taxon>
        <taxon>Cytophagales</taxon>
        <taxon>Spirosomataceae</taxon>
        <taxon>Salmonirosea</taxon>
    </lineage>
</organism>
<evidence type="ECO:0000256" key="1">
    <source>
        <dbReference type="SAM" id="SignalP"/>
    </source>
</evidence>
<evidence type="ECO:0000313" key="2">
    <source>
        <dbReference type="EMBL" id="MPR31818.1"/>
    </source>
</evidence>
<accession>A0A7C9B9B8</accession>
<feature type="signal peptide" evidence="1">
    <location>
        <begin position="1"/>
        <end position="20"/>
    </location>
</feature>
<evidence type="ECO:0000313" key="3">
    <source>
        <dbReference type="Proteomes" id="UP000479293"/>
    </source>
</evidence>
<dbReference type="EMBL" id="WHLY01000001">
    <property type="protein sequence ID" value="MPR31818.1"/>
    <property type="molecule type" value="Genomic_DNA"/>
</dbReference>
<feature type="chain" id="PRO_5028879817" evidence="1">
    <location>
        <begin position="21"/>
        <end position="345"/>
    </location>
</feature>
<dbReference type="AlphaFoldDB" id="A0A7C9B9B8"/>
<keyword evidence="1" id="KW-0732">Signal</keyword>
<keyword evidence="3" id="KW-1185">Reference proteome</keyword>
<gene>
    <name evidence="2" type="ORF">GBK04_00255</name>
</gene>
<protein>
    <submittedName>
        <fullName evidence="2">DUF4138 domain-containing protein</fullName>
    </submittedName>
</protein>
<name>A0A7C9B9B8_9BACT</name>
<dbReference type="Proteomes" id="UP000479293">
    <property type="component" value="Unassembled WGS sequence"/>
</dbReference>
<sequence length="345" mass="39120">MSKTTLFLMLVIGVSQWCQAQAYLPDTIKINRTSTTYLIFPSKVAMVDISPEYLVKIESGNIVFVKPRTTSARLTPLLVRTSDNTYLGYLSVSEGMSAAFVDISKMSLPVQTEVHLPELPALPPTGQTTIPASTPNSDQLLASLNPTATITPVVNQPVYDEESAFNAENSLKTRMDSLLSGWPQNFDQERNSGIMVKITHLLHDSTNTYIQLTIHNKTSMPYLLDQVSFWYQNQARKRKGVYLDGETYPMEPIVETVPDRVEADQKVQLRFALPQFAPQSRSEFVVNIREKSGTRNVTLNLPMKTVLYARPRKPASNHNELKKETNKDRFSNLTWFWNDWKKKKA</sequence>
<comment type="caution">
    <text evidence="2">The sequence shown here is derived from an EMBL/GenBank/DDBJ whole genome shotgun (WGS) entry which is preliminary data.</text>
</comment>
<dbReference type="RefSeq" id="WP_152755820.1">
    <property type="nucleotide sequence ID" value="NZ_WHLY01000001.1"/>
</dbReference>
<reference evidence="2 3" key="1">
    <citation type="submission" date="2019-10" db="EMBL/GenBank/DDBJ databases">
        <title>Draft Genome Sequence of Cytophagaceae sp. SJW1-29.</title>
        <authorList>
            <person name="Choi A."/>
        </authorList>
    </citation>
    <scope>NUCLEOTIDE SEQUENCE [LARGE SCALE GENOMIC DNA]</scope>
    <source>
        <strain evidence="2 3">SJW1-29</strain>
    </source>
</reference>
<proteinExistence type="predicted"/>